<dbReference type="InterPro" id="IPR011991">
    <property type="entry name" value="ArsR-like_HTH"/>
</dbReference>
<evidence type="ECO:0000256" key="3">
    <source>
        <dbReference type="ARBA" id="ARBA00022629"/>
    </source>
</evidence>
<dbReference type="CDD" id="cd00090">
    <property type="entry name" value="HTH_ARSR"/>
    <property type="match status" value="1"/>
</dbReference>
<dbReference type="AlphaFoldDB" id="E0IBK7"/>
<dbReference type="Pfam" id="PF00480">
    <property type="entry name" value="ROK"/>
    <property type="match status" value="1"/>
</dbReference>
<dbReference type="GO" id="GO:0042732">
    <property type="term" value="P:D-xylose metabolic process"/>
    <property type="evidence" value="ECO:0007669"/>
    <property type="project" value="UniProtKB-KW"/>
</dbReference>
<gene>
    <name evidence="5" type="ORF">PaecuDRAFT_3046</name>
</gene>
<dbReference type="Proteomes" id="UP000005387">
    <property type="component" value="Unassembled WGS sequence"/>
</dbReference>
<dbReference type="STRING" id="717606.PaecuDRAFT_3046"/>
<dbReference type="eggNOG" id="COG1940">
    <property type="taxonomic scope" value="Bacteria"/>
</dbReference>
<dbReference type="RefSeq" id="WP_006039034.1">
    <property type="nucleotide sequence ID" value="NZ_AEDD01000008.1"/>
</dbReference>
<dbReference type="EMBL" id="AEDD01000008">
    <property type="protein sequence ID" value="EFM10087.1"/>
    <property type="molecule type" value="Genomic_DNA"/>
</dbReference>
<dbReference type="OrthoDB" id="6501901at2"/>
<keyword evidence="3" id="KW-0859">Xylose metabolism</keyword>
<proteinExistence type="inferred from homology"/>
<keyword evidence="6" id="KW-1185">Reference proteome</keyword>
<keyword evidence="4" id="KW-0238">DNA-binding</keyword>
<sequence>MSLIDTRSVTPKTMGEFIRRQIRAALHAKGVSTTAEIAQVTGVSFPTISKTLDDMNDQGEVILTGLGASSGGRRPKEYQINPAYRTGLIVRLERECTTYTLLNYVGEVIVQEVKPSVMTQGPEQLTEQLTPYVEQNPNLSTITFGIAGAVNEGRAVYIPSFHGFNNFEFKAYYEERFAIRVEAVNDVNASIFGYYDRLGYDKSFSLVYIYLGPIGIGAAILMNGEVVRGSTFFAGEIATLPLYDRKKFIEIMNETTPIQSEEDKFVQLDAIGRVVATFTSIINPHRLIFAGKEIPEFALEAIRQSSAKYVVEDNIPELVVSNWERDYGNGLRQMTINSMLGIGVE</sequence>
<protein>
    <submittedName>
        <fullName evidence="5">ROK family protein</fullName>
    </submittedName>
</protein>
<accession>E0IBK7</accession>
<reference evidence="5 6" key="1">
    <citation type="submission" date="2010-07" db="EMBL/GenBank/DDBJ databases">
        <title>The draft genome of Paenibacillus curdlanolyticus YK9.</title>
        <authorList>
            <consortium name="US DOE Joint Genome Institute (JGI-PGF)"/>
            <person name="Lucas S."/>
            <person name="Copeland A."/>
            <person name="Lapidus A."/>
            <person name="Cheng J.-F."/>
            <person name="Bruce D."/>
            <person name="Goodwin L."/>
            <person name="Pitluck S."/>
            <person name="Land M.L."/>
            <person name="Hauser L."/>
            <person name="Chang Y.-J."/>
            <person name="Jeffries C."/>
            <person name="Anderson I.J."/>
            <person name="Johnson E."/>
            <person name="Loganathan U."/>
            <person name="Mulhopadhyay B."/>
            <person name="Kyrpides N."/>
            <person name="Woyke T.J."/>
        </authorList>
    </citation>
    <scope>NUCLEOTIDE SEQUENCE [LARGE SCALE GENOMIC DNA]</scope>
    <source>
        <strain evidence="5 6">YK9</strain>
    </source>
</reference>
<organism evidence="5 6">
    <name type="scientific">Paenibacillus curdlanolyticus YK9</name>
    <dbReference type="NCBI Taxonomy" id="717606"/>
    <lineage>
        <taxon>Bacteria</taxon>
        <taxon>Bacillati</taxon>
        <taxon>Bacillota</taxon>
        <taxon>Bacilli</taxon>
        <taxon>Bacillales</taxon>
        <taxon>Paenibacillaceae</taxon>
        <taxon>Paenibacillus</taxon>
    </lineage>
</organism>
<name>E0IBK7_9BACL</name>
<comment type="function">
    <text evidence="1">Transcriptional repressor of xylose-utilizing enzymes.</text>
</comment>
<dbReference type="InterPro" id="IPR036390">
    <property type="entry name" value="WH_DNA-bd_sf"/>
</dbReference>
<keyword evidence="3" id="KW-0119">Carbohydrate metabolism</keyword>
<dbReference type="PANTHER" id="PTHR18964:SF149">
    <property type="entry name" value="BIFUNCTIONAL UDP-N-ACETYLGLUCOSAMINE 2-EPIMERASE_N-ACETYLMANNOSAMINE KINASE"/>
    <property type="match status" value="1"/>
</dbReference>
<evidence type="ECO:0000256" key="2">
    <source>
        <dbReference type="ARBA" id="ARBA00006479"/>
    </source>
</evidence>
<dbReference type="Gene3D" id="1.10.10.10">
    <property type="entry name" value="Winged helix-like DNA-binding domain superfamily/Winged helix DNA-binding domain"/>
    <property type="match status" value="1"/>
</dbReference>
<dbReference type="GO" id="GO:0003677">
    <property type="term" value="F:DNA binding"/>
    <property type="evidence" value="ECO:0007669"/>
    <property type="project" value="UniProtKB-KW"/>
</dbReference>
<evidence type="ECO:0000313" key="5">
    <source>
        <dbReference type="EMBL" id="EFM10087.1"/>
    </source>
</evidence>
<dbReference type="SUPFAM" id="SSF53067">
    <property type="entry name" value="Actin-like ATPase domain"/>
    <property type="match status" value="1"/>
</dbReference>
<dbReference type="Gene3D" id="3.30.420.40">
    <property type="match status" value="2"/>
</dbReference>
<dbReference type="SUPFAM" id="SSF46785">
    <property type="entry name" value="Winged helix' DNA-binding domain"/>
    <property type="match status" value="1"/>
</dbReference>
<evidence type="ECO:0000313" key="6">
    <source>
        <dbReference type="Proteomes" id="UP000005387"/>
    </source>
</evidence>
<evidence type="ECO:0000256" key="1">
    <source>
        <dbReference type="ARBA" id="ARBA00002486"/>
    </source>
</evidence>
<dbReference type="InterPro" id="IPR000600">
    <property type="entry name" value="ROK"/>
</dbReference>
<dbReference type="InterPro" id="IPR043129">
    <property type="entry name" value="ATPase_NBD"/>
</dbReference>
<dbReference type="InterPro" id="IPR036388">
    <property type="entry name" value="WH-like_DNA-bd_sf"/>
</dbReference>
<dbReference type="PANTHER" id="PTHR18964">
    <property type="entry name" value="ROK (REPRESSOR, ORF, KINASE) FAMILY"/>
    <property type="match status" value="1"/>
</dbReference>
<comment type="similarity">
    <text evidence="2">Belongs to the ROK (NagC/XylR) family.</text>
</comment>
<dbReference type="CDD" id="cd23763">
    <property type="entry name" value="ASKHA_ATPase_ROK"/>
    <property type="match status" value="1"/>
</dbReference>
<evidence type="ECO:0000256" key="4">
    <source>
        <dbReference type="ARBA" id="ARBA00023125"/>
    </source>
</evidence>